<proteinExistence type="predicted"/>
<name>A0AAE4S132_9BACT</name>
<dbReference type="SUPFAM" id="SSF55874">
    <property type="entry name" value="ATPase domain of HSP90 chaperone/DNA topoisomerase II/histidine kinase"/>
    <property type="match status" value="1"/>
</dbReference>
<dbReference type="RefSeq" id="WP_315977635.1">
    <property type="nucleotide sequence ID" value="NZ_JAWDEV010000010.1"/>
</dbReference>
<organism evidence="1 2">
    <name type="scientific">Phocaeicola dorei</name>
    <dbReference type="NCBI Taxonomy" id="357276"/>
    <lineage>
        <taxon>Bacteria</taxon>
        <taxon>Pseudomonadati</taxon>
        <taxon>Bacteroidota</taxon>
        <taxon>Bacteroidia</taxon>
        <taxon>Bacteroidales</taxon>
        <taxon>Bacteroidaceae</taxon>
        <taxon>Phocaeicola</taxon>
    </lineage>
</organism>
<dbReference type="GO" id="GO:0005524">
    <property type="term" value="F:ATP binding"/>
    <property type="evidence" value="ECO:0007669"/>
    <property type="project" value="UniProtKB-KW"/>
</dbReference>
<keyword evidence="1" id="KW-0067">ATP-binding</keyword>
<reference evidence="1" key="1">
    <citation type="submission" date="2023-10" db="EMBL/GenBank/DDBJ databases">
        <title>Genome of Potential pathogenic bacteria in Crohn's disease.</title>
        <authorList>
            <person name="Rodriguez-Palacios A."/>
        </authorList>
    </citation>
    <scope>NUCLEOTIDE SEQUENCE</scope>
    <source>
        <strain evidence="1">CavFT-hAR62</strain>
    </source>
</reference>
<sequence length="413" mass="47523">MINQKYHFDITPHIVKQLGEQLVSDEITALLELIKNSFDADATYVSIEINTTGQYTKEKLFYPNHRGFIVVEDDGFGMSENTIMKSWLLISYSQKRELKEAKKKTPGGRTPLGDKGLGRLSTQRLADICEIFTNEEKESGTHIAFNWKDFEKEDALSEVRIQAEHFSSQKIKGTTLILANLNHSEVWDGKNLENFKGQVSQIISPYKENRPFDVYLKINGININLDKSNDELRDLAISRFKFNFDGSSITIQGKTKLSKFIGNNQEDFKNFLEIDNGRKFYDYLSKKQPDIEKSDNSFFIKFEKKFDFKKDIGGLEIFDGERANPGSFNGIIDEFTYDNWMSYDENIKEIFGKLSNYREFAQSQAGIKLFRNGFAVKPFGIDGDDWLRLGDSQTKGSSYYPLRPANVIGYFFN</sequence>
<dbReference type="Pfam" id="PF13589">
    <property type="entry name" value="HATPase_c_3"/>
    <property type="match status" value="1"/>
</dbReference>
<dbReference type="InterPro" id="IPR036890">
    <property type="entry name" value="HATPase_C_sf"/>
</dbReference>
<dbReference type="Gene3D" id="3.30.565.10">
    <property type="entry name" value="Histidine kinase-like ATPase, C-terminal domain"/>
    <property type="match status" value="1"/>
</dbReference>
<evidence type="ECO:0000313" key="2">
    <source>
        <dbReference type="Proteomes" id="UP001181086"/>
    </source>
</evidence>
<dbReference type="AlphaFoldDB" id="A0AAE4S132"/>
<comment type="caution">
    <text evidence="1">The sequence shown here is derived from an EMBL/GenBank/DDBJ whole genome shotgun (WGS) entry which is preliminary data.</text>
</comment>
<dbReference type="Proteomes" id="UP001181086">
    <property type="component" value="Unassembled WGS sequence"/>
</dbReference>
<dbReference type="EMBL" id="JAWDEV010000010">
    <property type="protein sequence ID" value="MDU0270669.1"/>
    <property type="molecule type" value="Genomic_DNA"/>
</dbReference>
<gene>
    <name evidence="1" type="ORF">RVH45_12380</name>
</gene>
<evidence type="ECO:0000313" key="1">
    <source>
        <dbReference type="EMBL" id="MDU0270669.1"/>
    </source>
</evidence>
<keyword evidence="1" id="KW-0547">Nucleotide-binding</keyword>
<accession>A0AAE4S132</accession>
<protein>
    <submittedName>
        <fullName evidence="1">ATP-binding protein</fullName>
    </submittedName>
</protein>